<proteinExistence type="predicted"/>
<dbReference type="PANTHER" id="PTHR46124">
    <property type="entry name" value="D-AMINOACYL-TRNA DEACYLASE"/>
    <property type="match status" value="1"/>
</dbReference>
<dbReference type="InterPro" id="IPR018228">
    <property type="entry name" value="DNase_TatD-rel_CS"/>
</dbReference>
<keyword evidence="1 2" id="KW-0378">Hydrolase</keyword>
<accession>A0ABX3TBM9</accession>
<dbReference type="Pfam" id="PF01026">
    <property type="entry name" value="TatD_DNase"/>
    <property type="match status" value="1"/>
</dbReference>
<dbReference type="PROSITE" id="PS01090">
    <property type="entry name" value="TATD_2"/>
    <property type="match status" value="1"/>
</dbReference>
<evidence type="ECO:0000256" key="1">
    <source>
        <dbReference type="ARBA" id="ARBA00022801"/>
    </source>
</evidence>
<feature type="non-terminal residue" evidence="2">
    <location>
        <position position="1"/>
    </location>
</feature>
<dbReference type="PANTHER" id="PTHR46124:SF2">
    <property type="entry name" value="D-AMINOACYL-TRNA DEACYLASE"/>
    <property type="match status" value="1"/>
</dbReference>
<dbReference type="Proteomes" id="UP000192847">
    <property type="component" value="Unassembled WGS sequence"/>
</dbReference>
<keyword evidence="3" id="KW-1185">Reference proteome</keyword>
<evidence type="ECO:0000313" key="2">
    <source>
        <dbReference type="EMBL" id="ORB70322.1"/>
    </source>
</evidence>
<evidence type="ECO:0000313" key="3">
    <source>
        <dbReference type="Proteomes" id="UP000192847"/>
    </source>
</evidence>
<dbReference type="InterPro" id="IPR032466">
    <property type="entry name" value="Metal_Hydrolase"/>
</dbReference>
<dbReference type="RefSeq" id="WP_211285973.1">
    <property type="nucleotide sequence ID" value="NZ_MVIL01001194.1"/>
</dbReference>
<dbReference type="GO" id="GO:0016787">
    <property type="term" value="F:hydrolase activity"/>
    <property type="evidence" value="ECO:0007669"/>
    <property type="project" value="UniProtKB-KW"/>
</dbReference>
<organism evidence="2 3">
    <name type="scientific">Mycobacterium timonense</name>
    <dbReference type="NCBI Taxonomy" id="701043"/>
    <lineage>
        <taxon>Bacteria</taxon>
        <taxon>Bacillati</taxon>
        <taxon>Actinomycetota</taxon>
        <taxon>Actinomycetes</taxon>
        <taxon>Mycobacteriales</taxon>
        <taxon>Mycobacteriaceae</taxon>
        <taxon>Mycobacterium</taxon>
        <taxon>Mycobacterium avium complex (MAC)</taxon>
    </lineage>
</organism>
<sequence>GEVGLDYSRAGAATAKAQQRVFDVVLTEAQPGRHPLTVHSRGAEEDVVERLAAAGLPAVPHWYSGTLNLIGEALQAG</sequence>
<dbReference type="EMBL" id="MVIL01001194">
    <property type="protein sequence ID" value="ORB70322.1"/>
    <property type="molecule type" value="Genomic_DNA"/>
</dbReference>
<reference evidence="2 3" key="1">
    <citation type="submission" date="2017-02" db="EMBL/GenBank/DDBJ databases">
        <title>The new phylogeny of genus Mycobacterium.</title>
        <authorList>
            <person name="Tortoli E."/>
            <person name="Trovato A."/>
            <person name="Cirillo D.M."/>
        </authorList>
    </citation>
    <scope>NUCLEOTIDE SEQUENCE [LARGE SCALE GENOMIC DNA]</scope>
    <source>
        <strain evidence="2 3">CCUG 56329</strain>
    </source>
</reference>
<dbReference type="SUPFAM" id="SSF51556">
    <property type="entry name" value="Metallo-dependent hydrolases"/>
    <property type="match status" value="1"/>
</dbReference>
<gene>
    <name evidence="2" type="ORF">BST46_31430</name>
</gene>
<feature type="non-terminal residue" evidence="2">
    <location>
        <position position="77"/>
    </location>
</feature>
<dbReference type="Gene3D" id="3.20.20.140">
    <property type="entry name" value="Metal-dependent hydrolases"/>
    <property type="match status" value="1"/>
</dbReference>
<comment type="caution">
    <text evidence="2">The sequence shown here is derived from an EMBL/GenBank/DDBJ whole genome shotgun (WGS) entry which is preliminary data.</text>
</comment>
<name>A0ABX3TBM9_9MYCO</name>
<dbReference type="InterPro" id="IPR001130">
    <property type="entry name" value="TatD-like"/>
</dbReference>
<protein>
    <submittedName>
        <fullName evidence="2">Hydrolase TatD</fullName>
    </submittedName>
</protein>